<dbReference type="Pfam" id="PF14223">
    <property type="entry name" value="Retrotran_gag_2"/>
    <property type="match status" value="1"/>
</dbReference>
<sequence>LCSSNYSTWKGEMKAFLHTKGLGLWTIVSGAEKRPDDSKADLQAKWDLRADKAAGQLYLSLSAEQRTHIDAVQDDPAQIWSTLESIHLQQRPGAHFNAWDDFFSIRKKQDESLTSLIARIEDSMSKIQQLHPKDASTPYTMKDLDNELICMAMVRSLGKEYSHFASSLLLFQSLEKDRLKEAFLVEELQRMWRPESTTGSEAVLFASGSSCKCPPSTSCSFCEYSNHCVHKC</sequence>
<name>A0A0C3DBM1_9AGAM</name>
<accession>A0A0C3DBM1</accession>
<dbReference type="OrthoDB" id="2673624at2759"/>
<organism evidence="1 2">
    <name type="scientific">Scleroderma citrinum Foug A</name>
    <dbReference type="NCBI Taxonomy" id="1036808"/>
    <lineage>
        <taxon>Eukaryota</taxon>
        <taxon>Fungi</taxon>
        <taxon>Dikarya</taxon>
        <taxon>Basidiomycota</taxon>
        <taxon>Agaricomycotina</taxon>
        <taxon>Agaricomycetes</taxon>
        <taxon>Agaricomycetidae</taxon>
        <taxon>Boletales</taxon>
        <taxon>Sclerodermatineae</taxon>
        <taxon>Sclerodermataceae</taxon>
        <taxon>Scleroderma</taxon>
    </lineage>
</organism>
<proteinExistence type="predicted"/>
<evidence type="ECO:0000313" key="2">
    <source>
        <dbReference type="Proteomes" id="UP000053989"/>
    </source>
</evidence>
<dbReference type="EMBL" id="KN822091">
    <property type="protein sequence ID" value="KIM58090.1"/>
    <property type="molecule type" value="Genomic_DNA"/>
</dbReference>
<keyword evidence="2" id="KW-1185">Reference proteome</keyword>
<dbReference type="HOGENOM" id="CLU_052380_0_0_1"/>
<gene>
    <name evidence="1" type="ORF">SCLCIDRAFT_84327</name>
</gene>
<protein>
    <recommendedName>
        <fullName evidence="3">DUF4219 domain-containing protein</fullName>
    </recommendedName>
</protein>
<dbReference type="InParanoid" id="A0A0C3DBM1"/>
<reference evidence="2" key="2">
    <citation type="submission" date="2015-01" db="EMBL/GenBank/DDBJ databases">
        <title>Evolutionary Origins and Diversification of the Mycorrhizal Mutualists.</title>
        <authorList>
            <consortium name="DOE Joint Genome Institute"/>
            <consortium name="Mycorrhizal Genomics Consortium"/>
            <person name="Kohler A."/>
            <person name="Kuo A."/>
            <person name="Nagy L.G."/>
            <person name="Floudas D."/>
            <person name="Copeland A."/>
            <person name="Barry K.W."/>
            <person name="Cichocki N."/>
            <person name="Veneault-Fourrey C."/>
            <person name="LaButti K."/>
            <person name="Lindquist E.A."/>
            <person name="Lipzen A."/>
            <person name="Lundell T."/>
            <person name="Morin E."/>
            <person name="Murat C."/>
            <person name="Riley R."/>
            <person name="Ohm R."/>
            <person name="Sun H."/>
            <person name="Tunlid A."/>
            <person name="Henrissat B."/>
            <person name="Grigoriev I.V."/>
            <person name="Hibbett D.S."/>
            <person name="Martin F."/>
        </authorList>
    </citation>
    <scope>NUCLEOTIDE SEQUENCE [LARGE SCALE GENOMIC DNA]</scope>
    <source>
        <strain evidence="2">Foug A</strain>
    </source>
</reference>
<dbReference type="Proteomes" id="UP000053989">
    <property type="component" value="Unassembled WGS sequence"/>
</dbReference>
<dbReference type="AlphaFoldDB" id="A0A0C3DBM1"/>
<evidence type="ECO:0008006" key="3">
    <source>
        <dbReference type="Google" id="ProtNLM"/>
    </source>
</evidence>
<feature type="non-terminal residue" evidence="1">
    <location>
        <position position="232"/>
    </location>
</feature>
<feature type="non-terminal residue" evidence="1">
    <location>
        <position position="1"/>
    </location>
</feature>
<dbReference type="STRING" id="1036808.A0A0C3DBM1"/>
<evidence type="ECO:0000313" key="1">
    <source>
        <dbReference type="EMBL" id="KIM58090.1"/>
    </source>
</evidence>
<reference evidence="1 2" key="1">
    <citation type="submission" date="2014-04" db="EMBL/GenBank/DDBJ databases">
        <authorList>
            <consortium name="DOE Joint Genome Institute"/>
            <person name="Kuo A."/>
            <person name="Kohler A."/>
            <person name="Nagy L.G."/>
            <person name="Floudas D."/>
            <person name="Copeland A."/>
            <person name="Barry K.W."/>
            <person name="Cichocki N."/>
            <person name="Veneault-Fourrey C."/>
            <person name="LaButti K."/>
            <person name="Lindquist E.A."/>
            <person name="Lipzen A."/>
            <person name="Lundell T."/>
            <person name="Morin E."/>
            <person name="Murat C."/>
            <person name="Sun H."/>
            <person name="Tunlid A."/>
            <person name="Henrissat B."/>
            <person name="Grigoriev I.V."/>
            <person name="Hibbett D.S."/>
            <person name="Martin F."/>
            <person name="Nordberg H.P."/>
            <person name="Cantor M.N."/>
            <person name="Hua S.X."/>
        </authorList>
    </citation>
    <scope>NUCLEOTIDE SEQUENCE [LARGE SCALE GENOMIC DNA]</scope>
    <source>
        <strain evidence="1 2">Foug A</strain>
    </source>
</reference>